<dbReference type="STRING" id="523841.HFX_1044"/>
<reference evidence="5" key="1">
    <citation type="journal article" date="2012" name="Appl. Environ. Microbiol.">
        <title>Identification of the haloarchaeal phasin (PhaP) that functions in polyhydroxyalkanoate accumulation and granule formation in Haloferax mediterranei.</title>
        <authorList>
            <person name="Cai S."/>
            <person name="Cai L."/>
            <person name="Liu H."/>
            <person name="Liu X."/>
            <person name="Han J."/>
            <person name="Zhou J."/>
            <person name="Xiang H."/>
        </authorList>
    </citation>
    <scope>NUCLEOTIDE SEQUENCE</scope>
    <source>
        <strain evidence="5">CGMCC 1.2087</strain>
    </source>
</reference>
<dbReference type="InterPro" id="IPR013780">
    <property type="entry name" value="Glyco_hydro_b"/>
</dbReference>
<dbReference type="CDD" id="cd11333">
    <property type="entry name" value="AmyAc_SI_OligoGlu_DGase"/>
    <property type="match status" value="1"/>
</dbReference>
<evidence type="ECO:0000313" key="9">
    <source>
        <dbReference type="Proteomes" id="UP000006469"/>
    </source>
</evidence>
<dbReference type="HOGENOM" id="CLU_006462_1_1_2"/>
<dbReference type="Proteomes" id="UP000011603">
    <property type="component" value="Unassembled WGS sequence"/>
</dbReference>
<evidence type="ECO:0000256" key="3">
    <source>
        <dbReference type="ARBA" id="ARBA00023295"/>
    </source>
</evidence>
<dbReference type="GO" id="GO:0009313">
    <property type="term" value="P:oligosaccharide catabolic process"/>
    <property type="evidence" value="ECO:0007669"/>
    <property type="project" value="TreeGrafter"/>
</dbReference>
<protein>
    <submittedName>
        <fullName evidence="5">Alpha-glucosidase</fullName>
        <ecNumber evidence="5">3.2.1.20</ecNumber>
    </submittedName>
    <submittedName>
        <fullName evidence="6">Oligo-1,6-glucosidase</fullName>
    </submittedName>
</protein>
<dbReference type="Gene3D" id="3.90.400.10">
    <property type="entry name" value="Oligo-1,6-glucosidase, Domain 2"/>
    <property type="match status" value="1"/>
</dbReference>
<dbReference type="SUPFAM" id="SSF51011">
    <property type="entry name" value="Glycosyl hydrolase domain"/>
    <property type="match status" value="1"/>
</dbReference>
<evidence type="ECO:0000313" key="12">
    <source>
        <dbReference type="Proteomes" id="UP000299011"/>
    </source>
</evidence>
<name>I3R3F0_HALMT</name>
<dbReference type="InterPro" id="IPR017853">
    <property type="entry name" value="GH"/>
</dbReference>
<dbReference type="FunFam" id="3.20.20.80:FF:000064">
    <property type="entry name" value="Oligo-1,6-glucosidase"/>
    <property type="match status" value="1"/>
</dbReference>
<dbReference type="FunFam" id="2.60.40.1180:FF:000007">
    <property type="entry name" value="Sucrose isomerase"/>
    <property type="match status" value="1"/>
</dbReference>
<dbReference type="PANTHER" id="PTHR10357:SF184">
    <property type="entry name" value="OLIGO-1,6-GLUCOSIDASE 1"/>
    <property type="match status" value="1"/>
</dbReference>
<feature type="domain" description="Glycosyl hydrolase family 13 catalytic" evidence="4">
    <location>
        <begin position="23"/>
        <end position="453"/>
    </location>
</feature>
<gene>
    <name evidence="5" type="primary">amy3</name>
    <name evidence="5" type="ordered locus">HFX_1044</name>
    <name evidence="6" type="ORF">BM92_03985</name>
    <name evidence="7" type="ORF">C439_05260</name>
    <name evidence="8" type="ORF">E6P09_08260</name>
</gene>
<dbReference type="GO" id="GO:0004558">
    <property type="term" value="F:alpha-1,4-glucosidase activity"/>
    <property type="evidence" value="ECO:0007669"/>
    <property type="project" value="UniProtKB-EC"/>
</dbReference>
<accession>I3R3F0</accession>
<keyword evidence="10" id="KW-1185">Reference proteome</keyword>
<reference evidence="8 12" key="6">
    <citation type="submission" date="2019-04" db="EMBL/GenBank/DDBJ databases">
        <title>Methylomes of two halophilic Archaea, Haloarcula marismortui and Haloferax mediterranei.</title>
        <authorList>
            <person name="DasSarma S."/>
            <person name="DasSarma P."/>
            <person name="DasSarma S."/>
            <person name="Fomenkov A."/>
            <person name="Vincze T."/>
            <person name="Anton B.P."/>
            <person name="Roberts R.J."/>
        </authorList>
    </citation>
    <scope>NUCLEOTIDE SEQUENCE [LARGE SCALE GENOMIC DNA]</scope>
    <source>
        <strain evidence="8">ATCC 33500</strain>
        <strain evidence="12">ATCC 33500 / DSM 1411 / JCM 8866 / NBRC 14739 / NCIMB 2177 / R-4</strain>
    </source>
</reference>
<evidence type="ECO:0000313" key="7">
    <source>
        <dbReference type="EMBL" id="EMA03380.1"/>
    </source>
</evidence>
<dbReference type="Gene3D" id="2.60.40.1180">
    <property type="entry name" value="Golgi alpha-mannosidase II"/>
    <property type="match status" value="1"/>
</dbReference>
<dbReference type="EMBL" id="CP007551">
    <property type="protein sequence ID" value="AHZ21871.1"/>
    <property type="molecule type" value="Genomic_DNA"/>
</dbReference>
<dbReference type="PANTHER" id="PTHR10357">
    <property type="entry name" value="ALPHA-AMYLASE FAMILY MEMBER"/>
    <property type="match status" value="1"/>
</dbReference>
<dbReference type="OrthoDB" id="18347at2157"/>
<evidence type="ECO:0000256" key="1">
    <source>
        <dbReference type="ARBA" id="ARBA00008061"/>
    </source>
</evidence>
<dbReference type="PATRIC" id="fig|523841.21.peg.1065"/>
<dbReference type="RefSeq" id="WP_004572628.1">
    <property type="nucleotide sequence ID" value="NC_017941.2"/>
</dbReference>
<dbReference type="AlphaFoldDB" id="I3R3F0"/>
<dbReference type="Proteomes" id="UP000299011">
    <property type="component" value="Chromosome"/>
</dbReference>
<dbReference type="InterPro" id="IPR045857">
    <property type="entry name" value="O16G_dom_2"/>
</dbReference>
<dbReference type="PaxDb" id="523841-HFX_1044"/>
<dbReference type="SUPFAM" id="SSF51445">
    <property type="entry name" value="(Trans)glycosidases"/>
    <property type="match status" value="1"/>
</dbReference>
<organism evidence="5 9">
    <name type="scientific">Haloferax mediterranei (strain ATCC 33500 / DSM 1411 / JCM 8866 / NBRC 14739 / NCIMB 2177 / R-4)</name>
    <name type="common">Halobacterium mediterranei</name>
    <dbReference type="NCBI Taxonomy" id="523841"/>
    <lineage>
        <taxon>Archaea</taxon>
        <taxon>Methanobacteriati</taxon>
        <taxon>Methanobacteriota</taxon>
        <taxon>Stenosarchaea group</taxon>
        <taxon>Halobacteria</taxon>
        <taxon>Halobacteriales</taxon>
        <taxon>Haloferacaceae</taxon>
        <taxon>Haloferax</taxon>
    </lineage>
</organism>
<evidence type="ECO:0000313" key="10">
    <source>
        <dbReference type="Proteomes" id="UP000011603"/>
    </source>
</evidence>
<dbReference type="SMART" id="SM00642">
    <property type="entry name" value="Aamy"/>
    <property type="match status" value="1"/>
</dbReference>
<dbReference type="GO" id="GO:0004556">
    <property type="term" value="F:alpha-amylase activity"/>
    <property type="evidence" value="ECO:0007669"/>
    <property type="project" value="TreeGrafter"/>
</dbReference>
<evidence type="ECO:0000313" key="11">
    <source>
        <dbReference type="Proteomes" id="UP000027075"/>
    </source>
</evidence>
<dbReference type="EMBL" id="AOLO01000006">
    <property type="protein sequence ID" value="EMA03380.1"/>
    <property type="molecule type" value="Genomic_DNA"/>
</dbReference>
<comment type="similarity">
    <text evidence="1">Belongs to the glycosyl hydrolase 13 family.</text>
</comment>
<dbReference type="GeneID" id="40156403"/>
<keyword evidence="3 5" id="KW-0326">Glycosidase</keyword>
<dbReference type="SMR" id="I3R3F0"/>
<proteinExistence type="inferred from homology"/>
<reference evidence="7 10" key="3">
    <citation type="journal article" date="2014" name="PLoS Genet.">
        <title>Phylogenetically driven sequencing of extremely halophilic archaea reveals strategies for static and dynamic osmo-response.</title>
        <authorList>
            <person name="Becker E.A."/>
            <person name="Seitzer P.M."/>
            <person name="Tritt A."/>
            <person name="Larsen D."/>
            <person name="Krusor M."/>
            <person name="Yao A.I."/>
            <person name="Wu D."/>
            <person name="Madern D."/>
            <person name="Eisen J.A."/>
            <person name="Darling A.E."/>
            <person name="Facciotti M.T."/>
        </authorList>
    </citation>
    <scope>NUCLEOTIDE SEQUENCE [LARGE SCALE GENOMIC DNA]</scope>
    <source>
        <strain evidence="7">ATCC 33500</strain>
        <strain evidence="10">ATCC 33500 / DSM 1411 / JCM 8866 / NBRC 14739 / NCIMB 2177 / R-4</strain>
    </source>
</reference>
<dbReference type="Gene3D" id="3.20.20.80">
    <property type="entry name" value="Glycosidases"/>
    <property type="match status" value="1"/>
</dbReference>
<dbReference type="EMBL" id="CP039139">
    <property type="protein sequence ID" value="QCQ75255.1"/>
    <property type="molecule type" value="Genomic_DNA"/>
</dbReference>
<reference evidence="5 9" key="2">
    <citation type="journal article" date="2012" name="J. Bacteriol.">
        <title>Complete genome sequence of the metabolically versatile halophilic archaeon Haloferax mediterranei, a poly(3-hydroxybutyrate-co-3-hydroxyvalerate) producer.</title>
        <authorList>
            <person name="Han J."/>
            <person name="Zhang F."/>
            <person name="Hou J."/>
            <person name="Liu X."/>
            <person name="Li M."/>
            <person name="Liu H."/>
            <person name="Cai L."/>
            <person name="Zhang B."/>
            <person name="Chen Y."/>
            <person name="Zhou J."/>
            <person name="Hu S."/>
            <person name="Xiang H."/>
        </authorList>
    </citation>
    <scope>NUCLEOTIDE SEQUENCE [LARGE SCALE GENOMIC DNA]</scope>
    <source>
        <strain evidence="9">ATCC 33500 / DSM 1411 / JCM 8866 / NBRC 14739 / NCIMB 2177 / R-4</strain>
        <strain evidence="5">CGMCC 1.2087</strain>
    </source>
</reference>
<dbReference type="EC" id="3.2.1.20" evidence="5"/>
<dbReference type="Pfam" id="PF00128">
    <property type="entry name" value="Alpha-amylase"/>
    <property type="match status" value="1"/>
</dbReference>
<sequence length="599" mass="69500">MAYVNSRRPPDERRWWKEAVVYQIYPRSFNDSDGNGVGDIPGIIEKVEYLDDLGVDCVWLNPVYESPGVDNGYDISDYRAILDEFGTMADWEALRDALHERDIRLIMDLVVNHTSDEHEWFVKSQSAKDSEYRDYYWWREGRDPDKVAASPNRTTLDPDDYDTPDGVNEVPPNDWESFFGGPAWTYDERTGEWYLHLFDERMPDVNWETKALREEMFEMMEWWLDRGIDGFRMDVINLISKPDGLPDSDDPTAIVRGADKFVNGPRIHEYLSEIYDRVLAGTDSMTVGEMADLTVKQAKDFVGEDGDGMSMVFTFDHMRLDMTDAGRWSYHEWSPRELKESMSHWLEGLADDGWNSLFLNNHDEPRMVSRFGDDGEYRTESAKLLATLLHTLRGTPYIYQGEELGMTNYPFDSLDEVRDVDTIKNVRAAQRSGRLADEDVMDLVRYRTRDNARTPMQWDDSPNADFTDPDTTPWMPVNPNKDEINAADARDDPNSIWHYYRDLISLRKERDVLVYGDYDLRLSDHERLWVYTRTLETDEGRSDTLLVVLNFGGDETVFEPPADLVGTDASLLISNYDADIESVEQTTLRPWEARVYDLA</sequence>
<evidence type="ECO:0000313" key="6">
    <source>
        <dbReference type="EMBL" id="AHZ21871.1"/>
    </source>
</evidence>
<reference evidence="5" key="5">
    <citation type="submission" date="2014-05" db="EMBL/GenBank/DDBJ databases">
        <authorList>
            <person name="Wang L."/>
            <person name="Yang H."/>
            <person name="Xiang H."/>
        </authorList>
    </citation>
    <scope>NUCLEOTIDE SEQUENCE</scope>
    <source>
        <strain evidence="5">CGMCC 1.2087</strain>
    </source>
</reference>
<dbReference type="Proteomes" id="UP000006469">
    <property type="component" value="Chromosome"/>
</dbReference>
<dbReference type="KEGG" id="hme:HFX_1044"/>
<dbReference type="InterPro" id="IPR006047">
    <property type="entry name" value="GH13_cat_dom"/>
</dbReference>
<evidence type="ECO:0000259" key="4">
    <source>
        <dbReference type="SMART" id="SM00642"/>
    </source>
</evidence>
<evidence type="ECO:0000313" key="5">
    <source>
        <dbReference type="EMBL" id="AFK18760.1"/>
    </source>
</evidence>
<reference evidence="6 11" key="4">
    <citation type="submission" date="2014-04" db="EMBL/GenBank/DDBJ databases">
        <title>Transcriptional profiles of Haloferax mediterranei on the basis of nitrogen availability.</title>
        <authorList>
            <person name="Bautista V."/>
        </authorList>
    </citation>
    <scope>NUCLEOTIDE SEQUENCE [LARGE SCALE GENOMIC DNA]</scope>
    <source>
        <strain evidence="6">ATCC 33500</strain>
        <strain evidence="11">ATCC 33500 / DSM 1411 / JCM 8866 / NBRC 14739 / NCIMB 2177 / R-4</strain>
    </source>
</reference>
<evidence type="ECO:0000313" key="8">
    <source>
        <dbReference type="EMBL" id="QCQ75255.1"/>
    </source>
</evidence>
<dbReference type="EMBL" id="CP001868">
    <property type="protein sequence ID" value="AFK18760.1"/>
    <property type="molecule type" value="Genomic_DNA"/>
</dbReference>
<dbReference type="Proteomes" id="UP000027075">
    <property type="component" value="Chromosome"/>
</dbReference>
<evidence type="ECO:0000256" key="2">
    <source>
        <dbReference type="ARBA" id="ARBA00022801"/>
    </source>
</evidence>
<dbReference type="eggNOG" id="arCOG02948">
    <property type="taxonomic scope" value="Archaea"/>
</dbReference>
<keyword evidence="2 5" id="KW-0378">Hydrolase</keyword>